<keyword evidence="3" id="KW-1185">Reference proteome</keyword>
<gene>
    <name evidence="2" type="ORF">TCM_043277</name>
</gene>
<keyword evidence="1" id="KW-1133">Transmembrane helix</keyword>
<dbReference type="AlphaFoldDB" id="A0A061FQ35"/>
<dbReference type="InParanoid" id="A0A061FQ35"/>
<sequence>MSMSIVFSSFCLTEAEAPLKKRKKRGTQKDGSDEVWVGRLHCGTASCPFIAVKKKKGLLFSFLADKTKSTVFSAFGFTFEHGFLFLSLFLWVVTGGVGFLPLLLFKVSKN</sequence>
<dbReference type="Proteomes" id="UP000026915">
    <property type="component" value="Chromosome 10"/>
</dbReference>
<protein>
    <submittedName>
        <fullName evidence="2">Uncharacterized protein</fullName>
    </submittedName>
</protein>
<evidence type="ECO:0000313" key="2">
    <source>
        <dbReference type="EMBL" id="EOY18782.1"/>
    </source>
</evidence>
<evidence type="ECO:0000256" key="1">
    <source>
        <dbReference type="SAM" id="Phobius"/>
    </source>
</evidence>
<reference evidence="2 3" key="1">
    <citation type="journal article" date="2013" name="Genome Biol.">
        <title>The genome sequence of the most widely cultivated cacao type and its use to identify candidate genes regulating pod color.</title>
        <authorList>
            <person name="Motamayor J.C."/>
            <person name="Mockaitis K."/>
            <person name="Schmutz J."/>
            <person name="Haiminen N."/>
            <person name="Iii D.L."/>
            <person name="Cornejo O."/>
            <person name="Findley S.D."/>
            <person name="Zheng P."/>
            <person name="Utro F."/>
            <person name="Royaert S."/>
            <person name="Saski C."/>
            <person name="Jenkins J."/>
            <person name="Podicheti R."/>
            <person name="Zhao M."/>
            <person name="Scheffler B.E."/>
            <person name="Stack J.C."/>
            <person name="Feltus F.A."/>
            <person name="Mustiga G.M."/>
            <person name="Amores F."/>
            <person name="Phillips W."/>
            <person name="Marelli J.P."/>
            <person name="May G.D."/>
            <person name="Shapiro H."/>
            <person name="Ma J."/>
            <person name="Bustamante C.D."/>
            <person name="Schnell R.J."/>
            <person name="Main D."/>
            <person name="Gilbert D."/>
            <person name="Parida L."/>
            <person name="Kuhn D.N."/>
        </authorList>
    </citation>
    <scope>NUCLEOTIDE SEQUENCE [LARGE SCALE GENOMIC DNA]</scope>
    <source>
        <strain evidence="3">cv. Matina 1-6</strain>
    </source>
</reference>
<organism evidence="2 3">
    <name type="scientific">Theobroma cacao</name>
    <name type="common">Cacao</name>
    <name type="synonym">Cocoa</name>
    <dbReference type="NCBI Taxonomy" id="3641"/>
    <lineage>
        <taxon>Eukaryota</taxon>
        <taxon>Viridiplantae</taxon>
        <taxon>Streptophyta</taxon>
        <taxon>Embryophyta</taxon>
        <taxon>Tracheophyta</taxon>
        <taxon>Spermatophyta</taxon>
        <taxon>Magnoliopsida</taxon>
        <taxon>eudicotyledons</taxon>
        <taxon>Gunneridae</taxon>
        <taxon>Pentapetalae</taxon>
        <taxon>rosids</taxon>
        <taxon>malvids</taxon>
        <taxon>Malvales</taxon>
        <taxon>Malvaceae</taxon>
        <taxon>Byttnerioideae</taxon>
        <taxon>Theobroma</taxon>
    </lineage>
</organism>
<accession>A0A061FQ35</accession>
<keyword evidence="1" id="KW-0812">Transmembrane</keyword>
<keyword evidence="1" id="KW-0472">Membrane</keyword>
<proteinExistence type="predicted"/>
<dbReference type="Gramene" id="EOY18782">
    <property type="protein sequence ID" value="EOY18782"/>
    <property type="gene ID" value="TCM_043277"/>
</dbReference>
<name>A0A061FQ35_THECC</name>
<dbReference type="HOGENOM" id="CLU_2175630_0_0_1"/>
<feature type="transmembrane region" description="Helical" evidence="1">
    <location>
        <begin position="83"/>
        <end position="105"/>
    </location>
</feature>
<evidence type="ECO:0000313" key="3">
    <source>
        <dbReference type="Proteomes" id="UP000026915"/>
    </source>
</evidence>
<dbReference type="EMBL" id="CM001888">
    <property type="protein sequence ID" value="EOY18782.1"/>
    <property type="molecule type" value="Genomic_DNA"/>
</dbReference>